<feature type="transmembrane region" description="Helical" evidence="6">
    <location>
        <begin position="180"/>
        <end position="201"/>
    </location>
</feature>
<evidence type="ECO:0000256" key="4">
    <source>
        <dbReference type="ARBA" id="ARBA00023136"/>
    </source>
</evidence>
<feature type="transmembrane region" description="Helical" evidence="6">
    <location>
        <begin position="121"/>
        <end position="141"/>
    </location>
</feature>
<feature type="transmembrane region" description="Helical" evidence="6">
    <location>
        <begin position="147"/>
        <end position="168"/>
    </location>
</feature>
<evidence type="ECO:0000256" key="5">
    <source>
        <dbReference type="SAM" id="MobiDB-lite"/>
    </source>
</evidence>
<accession>A0A2J6TPQ8</accession>
<feature type="transmembrane region" description="Helical" evidence="6">
    <location>
        <begin position="319"/>
        <end position="339"/>
    </location>
</feature>
<dbReference type="PANTHER" id="PTHR23501:SF198">
    <property type="entry name" value="AZOLE RESISTANCE PROTEIN 1-RELATED"/>
    <property type="match status" value="1"/>
</dbReference>
<dbReference type="InParanoid" id="A0A2J6TPQ8"/>
<proteinExistence type="predicted"/>
<feature type="transmembrane region" description="Helical" evidence="6">
    <location>
        <begin position="92"/>
        <end position="109"/>
    </location>
</feature>
<dbReference type="GO" id="GO:0022857">
    <property type="term" value="F:transmembrane transporter activity"/>
    <property type="evidence" value="ECO:0007669"/>
    <property type="project" value="InterPro"/>
</dbReference>
<dbReference type="InterPro" id="IPR020846">
    <property type="entry name" value="MFS_dom"/>
</dbReference>
<feature type="transmembrane region" description="Helical" evidence="6">
    <location>
        <begin position="207"/>
        <end position="230"/>
    </location>
</feature>
<dbReference type="GO" id="GO:0005886">
    <property type="term" value="C:plasma membrane"/>
    <property type="evidence" value="ECO:0007669"/>
    <property type="project" value="TreeGrafter"/>
</dbReference>
<feature type="compositionally biased region" description="Basic and acidic residues" evidence="5">
    <location>
        <begin position="1"/>
        <end position="10"/>
    </location>
</feature>
<reference evidence="8 9" key="1">
    <citation type="submission" date="2016-04" db="EMBL/GenBank/DDBJ databases">
        <title>A degradative enzymes factory behind the ericoid mycorrhizal symbiosis.</title>
        <authorList>
            <consortium name="DOE Joint Genome Institute"/>
            <person name="Martino E."/>
            <person name="Morin E."/>
            <person name="Grelet G."/>
            <person name="Kuo A."/>
            <person name="Kohler A."/>
            <person name="Daghino S."/>
            <person name="Barry K."/>
            <person name="Choi C."/>
            <person name="Cichocki N."/>
            <person name="Clum A."/>
            <person name="Copeland A."/>
            <person name="Hainaut M."/>
            <person name="Haridas S."/>
            <person name="Labutti K."/>
            <person name="Lindquist E."/>
            <person name="Lipzen A."/>
            <person name="Khouja H.-R."/>
            <person name="Murat C."/>
            <person name="Ohm R."/>
            <person name="Olson A."/>
            <person name="Spatafora J."/>
            <person name="Veneault-Fourrey C."/>
            <person name="Henrissat B."/>
            <person name="Grigoriev I."/>
            <person name="Martin F."/>
            <person name="Perotto S."/>
        </authorList>
    </citation>
    <scope>NUCLEOTIDE SEQUENCE [LARGE SCALE GENOMIC DNA]</scope>
    <source>
        <strain evidence="8 9">E</strain>
    </source>
</reference>
<name>A0A2J6TPQ8_9HELO</name>
<feature type="transmembrane region" description="Helical" evidence="6">
    <location>
        <begin position="513"/>
        <end position="536"/>
    </location>
</feature>
<keyword evidence="9" id="KW-1185">Reference proteome</keyword>
<keyword evidence="2 6" id="KW-0812">Transmembrane</keyword>
<feature type="transmembrane region" description="Helical" evidence="6">
    <location>
        <begin position="277"/>
        <end position="299"/>
    </location>
</feature>
<dbReference type="InterPro" id="IPR011701">
    <property type="entry name" value="MFS"/>
</dbReference>
<protein>
    <submittedName>
        <fullName evidence="8">Putative MFS toxin efflux pump</fullName>
    </submittedName>
</protein>
<keyword evidence="3 6" id="KW-1133">Transmembrane helix</keyword>
<keyword evidence="4 6" id="KW-0472">Membrane</keyword>
<evidence type="ECO:0000256" key="2">
    <source>
        <dbReference type="ARBA" id="ARBA00022692"/>
    </source>
</evidence>
<feature type="transmembrane region" description="Helical" evidence="6">
    <location>
        <begin position="450"/>
        <end position="471"/>
    </location>
</feature>
<feature type="transmembrane region" description="Helical" evidence="6">
    <location>
        <begin position="385"/>
        <end position="404"/>
    </location>
</feature>
<gene>
    <name evidence="8" type="ORF">K444DRAFT_520107</name>
</gene>
<feature type="region of interest" description="Disordered" evidence="5">
    <location>
        <begin position="1"/>
        <end position="23"/>
    </location>
</feature>
<feature type="transmembrane region" description="Helical" evidence="6">
    <location>
        <begin position="359"/>
        <end position="378"/>
    </location>
</feature>
<dbReference type="PROSITE" id="PS50850">
    <property type="entry name" value="MFS"/>
    <property type="match status" value="1"/>
</dbReference>
<comment type="subcellular location">
    <subcellularLocation>
        <location evidence="1">Membrane</location>
        <topology evidence="1">Multi-pass membrane protein</topology>
    </subcellularLocation>
</comment>
<dbReference type="FunCoup" id="A0A2J6TPQ8">
    <property type="interactions" value="89"/>
</dbReference>
<dbReference type="PANTHER" id="PTHR23501">
    <property type="entry name" value="MAJOR FACILITATOR SUPERFAMILY"/>
    <property type="match status" value="1"/>
</dbReference>
<evidence type="ECO:0000259" key="7">
    <source>
        <dbReference type="PROSITE" id="PS50850"/>
    </source>
</evidence>
<dbReference type="PRINTS" id="PR01036">
    <property type="entry name" value="TCRTETB"/>
</dbReference>
<dbReference type="CDD" id="cd17502">
    <property type="entry name" value="MFS_Azr1_MDR_like"/>
    <property type="match status" value="1"/>
</dbReference>
<evidence type="ECO:0000313" key="9">
    <source>
        <dbReference type="Proteomes" id="UP000235371"/>
    </source>
</evidence>
<feature type="transmembrane region" description="Helical" evidence="6">
    <location>
        <begin position="416"/>
        <end position="438"/>
    </location>
</feature>
<evidence type="ECO:0000313" key="8">
    <source>
        <dbReference type="EMBL" id="PMD65004.1"/>
    </source>
</evidence>
<dbReference type="SUPFAM" id="SSF103473">
    <property type="entry name" value="MFS general substrate transporter"/>
    <property type="match status" value="2"/>
</dbReference>
<dbReference type="RefSeq" id="XP_024741908.1">
    <property type="nucleotide sequence ID" value="XM_024874018.1"/>
</dbReference>
<dbReference type="OrthoDB" id="10021397at2759"/>
<feature type="transmembrane region" description="Helical" evidence="6">
    <location>
        <begin position="54"/>
        <end position="80"/>
    </location>
</feature>
<dbReference type="InterPro" id="IPR036259">
    <property type="entry name" value="MFS_trans_sf"/>
</dbReference>
<organism evidence="8 9">
    <name type="scientific">Hyaloscypha bicolor E</name>
    <dbReference type="NCBI Taxonomy" id="1095630"/>
    <lineage>
        <taxon>Eukaryota</taxon>
        <taxon>Fungi</taxon>
        <taxon>Dikarya</taxon>
        <taxon>Ascomycota</taxon>
        <taxon>Pezizomycotina</taxon>
        <taxon>Leotiomycetes</taxon>
        <taxon>Helotiales</taxon>
        <taxon>Hyaloscyphaceae</taxon>
        <taxon>Hyaloscypha</taxon>
        <taxon>Hyaloscypha bicolor</taxon>
    </lineage>
</organism>
<evidence type="ECO:0000256" key="1">
    <source>
        <dbReference type="ARBA" id="ARBA00004141"/>
    </source>
</evidence>
<dbReference type="Pfam" id="PF07690">
    <property type="entry name" value="MFS_1"/>
    <property type="match status" value="1"/>
</dbReference>
<dbReference type="EMBL" id="KZ613747">
    <property type="protein sequence ID" value="PMD65004.1"/>
    <property type="molecule type" value="Genomic_DNA"/>
</dbReference>
<sequence length="563" mass="60571">MTSVAEKDTEAGNSSLDNSQHDAEIDIPEVEEKAASAIQAEAEDESEYITGIRLYLIILGLCMAVLLIGLDNAILATAVPTITTAFNSLPDVGWYGSAFLISVCALQPLSGKVYQYFSLKWTYIVFLGIFELGSLICATARSSVMLIVGRAVAGMGAAGLFSGALVIVSHMIPLRQRPIYTGLVASMFGISNIFGPVLGGVFTQHLTWRWCFYINLPLGAVTAITLTIFFHPNERKLTKLPLIQKIKHLDLPGLGLFVPGVVMLLLALQWGGNRNPWKSATTIGLIFGFVIMIGIFMVWEWHQGDEASIPRRIMGQRSVYSAAAIVFFGLGSVQIIGYYIPMWFQVIKGVSPVGSGIRFLPMVLGNFVGAIIFGGLVTKFGHFNPWLFFGAASVAITGGIISTWKVDTGYSMIDGIQVLGGLGAACVIQMPVIGLMAILPQSDLPTATSISVFFQFFGGAIFLAIGENIFVSSLVKNLHIYAPQVNAQMVVVAGAEGLRKVVEAGPDLQGPLLAYNVAITQTFYLTAAGSVVGFICSFGMEWRSVKGVQNRGVEKVAVEELKE</sequence>
<dbReference type="FunFam" id="1.20.1720.10:FF:000012">
    <property type="entry name" value="MFS toxin efflux pump (AflT)"/>
    <property type="match status" value="1"/>
</dbReference>
<feature type="domain" description="Major facilitator superfamily (MFS) profile" evidence="7">
    <location>
        <begin position="57"/>
        <end position="545"/>
    </location>
</feature>
<evidence type="ECO:0000256" key="3">
    <source>
        <dbReference type="ARBA" id="ARBA00022989"/>
    </source>
</evidence>
<feature type="transmembrane region" description="Helical" evidence="6">
    <location>
        <begin position="251"/>
        <end position="271"/>
    </location>
</feature>
<dbReference type="Gene3D" id="1.20.1250.20">
    <property type="entry name" value="MFS general substrate transporter like domains"/>
    <property type="match status" value="1"/>
</dbReference>
<dbReference type="AlphaFoldDB" id="A0A2J6TPQ8"/>
<dbReference type="GeneID" id="36582098"/>
<dbReference type="Proteomes" id="UP000235371">
    <property type="component" value="Unassembled WGS sequence"/>
</dbReference>
<evidence type="ECO:0000256" key="6">
    <source>
        <dbReference type="SAM" id="Phobius"/>
    </source>
</evidence>